<dbReference type="InterPro" id="IPR018060">
    <property type="entry name" value="HTH_AraC"/>
</dbReference>
<dbReference type="PANTHER" id="PTHR43280:SF2">
    <property type="entry name" value="HTH-TYPE TRANSCRIPTIONAL REGULATOR EXSA"/>
    <property type="match status" value="1"/>
</dbReference>
<dbReference type="InterPro" id="IPR020449">
    <property type="entry name" value="Tscrpt_reg_AraC-type_HTH"/>
</dbReference>
<dbReference type="Proteomes" id="UP000198656">
    <property type="component" value="Unassembled WGS sequence"/>
</dbReference>
<reference evidence="6" key="1">
    <citation type="submission" date="2016-10" db="EMBL/GenBank/DDBJ databases">
        <authorList>
            <person name="Varghese N."/>
            <person name="Submissions S."/>
        </authorList>
    </citation>
    <scope>NUCLEOTIDE SEQUENCE [LARGE SCALE GENOMIC DNA]</scope>
    <source>
        <strain evidence="6">DSM 8344</strain>
    </source>
</reference>
<dbReference type="Gene3D" id="2.60.120.10">
    <property type="entry name" value="Jelly Rolls"/>
    <property type="match status" value="1"/>
</dbReference>
<dbReference type="Gene3D" id="1.10.10.60">
    <property type="entry name" value="Homeodomain-like"/>
    <property type="match status" value="2"/>
</dbReference>
<keyword evidence="6" id="KW-1185">Reference proteome</keyword>
<feature type="domain" description="HTH araC/xylS-type" evidence="4">
    <location>
        <begin position="188"/>
        <end position="286"/>
    </location>
</feature>
<accession>A0A1G8FP44</accession>
<evidence type="ECO:0000256" key="2">
    <source>
        <dbReference type="ARBA" id="ARBA00023125"/>
    </source>
</evidence>
<dbReference type="InterPro" id="IPR014710">
    <property type="entry name" value="RmlC-like_jellyroll"/>
</dbReference>
<dbReference type="GO" id="GO:0003700">
    <property type="term" value="F:DNA-binding transcription factor activity"/>
    <property type="evidence" value="ECO:0007669"/>
    <property type="project" value="InterPro"/>
</dbReference>
<proteinExistence type="predicted"/>
<dbReference type="InterPro" id="IPR003313">
    <property type="entry name" value="AraC-bd"/>
</dbReference>
<dbReference type="AlphaFoldDB" id="A0A1G8FP44"/>
<keyword evidence="3" id="KW-0804">Transcription</keyword>
<dbReference type="Pfam" id="PF02311">
    <property type="entry name" value="AraC_binding"/>
    <property type="match status" value="1"/>
</dbReference>
<gene>
    <name evidence="5" type="ORF">SAMN05443529_12031</name>
</gene>
<keyword evidence="1" id="KW-0805">Transcription regulation</keyword>
<dbReference type="PROSITE" id="PS01124">
    <property type="entry name" value="HTH_ARAC_FAMILY_2"/>
    <property type="match status" value="1"/>
</dbReference>
<dbReference type="InterPro" id="IPR018062">
    <property type="entry name" value="HTH_AraC-typ_CS"/>
</dbReference>
<dbReference type="InterPro" id="IPR009057">
    <property type="entry name" value="Homeodomain-like_sf"/>
</dbReference>
<dbReference type="InterPro" id="IPR037923">
    <property type="entry name" value="HTH-like"/>
</dbReference>
<dbReference type="STRING" id="1121419.SAMN05443529_12031"/>
<dbReference type="SUPFAM" id="SSF51215">
    <property type="entry name" value="Regulatory protein AraC"/>
    <property type="match status" value="1"/>
</dbReference>
<organism evidence="5 6">
    <name type="scientific">Desulfosporosinus hippei DSM 8344</name>
    <dbReference type="NCBI Taxonomy" id="1121419"/>
    <lineage>
        <taxon>Bacteria</taxon>
        <taxon>Bacillati</taxon>
        <taxon>Bacillota</taxon>
        <taxon>Clostridia</taxon>
        <taxon>Eubacteriales</taxon>
        <taxon>Desulfitobacteriaceae</taxon>
        <taxon>Desulfosporosinus</taxon>
    </lineage>
</organism>
<dbReference type="EMBL" id="FNCP01000020">
    <property type="protein sequence ID" value="SDH83918.1"/>
    <property type="molecule type" value="Genomic_DNA"/>
</dbReference>
<sequence length="290" mass="34588">MINFLSDFYDDVLNENTFIQIIKVEYENPNYIFEYHWHEEMQFYYFAQGEAIICCNFKETIVKAEDFVIIHTNEPHYIKNLSKQLVFYIIKIDFSFIYSHMVDSIQTKFLAPLSQNLILFENVVRNDHNISKCSNRIISEYFTKELGFELAIKSQIYDLMVLLLRGYVKKFYTENELHSKISRLEYFHNVFKHIDSNFTEKINVNQLAKIANMSDEHFCRKFKLITGLSTIDYINTLRVNKAIELLNENELSITEIAMKCGFSDSNYFSRVFKKYQDMSPMQMRNKSKSM</sequence>
<evidence type="ECO:0000259" key="4">
    <source>
        <dbReference type="PROSITE" id="PS01124"/>
    </source>
</evidence>
<dbReference type="Pfam" id="PF12833">
    <property type="entry name" value="HTH_18"/>
    <property type="match status" value="1"/>
</dbReference>
<keyword evidence="2 5" id="KW-0238">DNA-binding</keyword>
<evidence type="ECO:0000313" key="6">
    <source>
        <dbReference type="Proteomes" id="UP000198656"/>
    </source>
</evidence>
<dbReference type="PROSITE" id="PS00041">
    <property type="entry name" value="HTH_ARAC_FAMILY_1"/>
    <property type="match status" value="1"/>
</dbReference>
<name>A0A1G8FP44_9FIRM</name>
<dbReference type="RefSeq" id="WP_242876319.1">
    <property type="nucleotide sequence ID" value="NZ_FNCP01000020.1"/>
</dbReference>
<evidence type="ECO:0000313" key="5">
    <source>
        <dbReference type="EMBL" id="SDH83918.1"/>
    </source>
</evidence>
<dbReference type="SMART" id="SM00342">
    <property type="entry name" value="HTH_ARAC"/>
    <property type="match status" value="1"/>
</dbReference>
<evidence type="ECO:0000256" key="3">
    <source>
        <dbReference type="ARBA" id="ARBA00023163"/>
    </source>
</evidence>
<dbReference type="PANTHER" id="PTHR43280">
    <property type="entry name" value="ARAC-FAMILY TRANSCRIPTIONAL REGULATOR"/>
    <property type="match status" value="1"/>
</dbReference>
<dbReference type="PRINTS" id="PR00032">
    <property type="entry name" value="HTHARAC"/>
</dbReference>
<protein>
    <submittedName>
        <fullName evidence="5">AraC-type DNA-binding protein</fullName>
    </submittedName>
</protein>
<evidence type="ECO:0000256" key="1">
    <source>
        <dbReference type="ARBA" id="ARBA00023015"/>
    </source>
</evidence>
<dbReference type="GO" id="GO:0043565">
    <property type="term" value="F:sequence-specific DNA binding"/>
    <property type="evidence" value="ECO:0007669"/>
    <property type="project" value="InterPro"/>
</dbReference>
<dbReference type="SUPFAM" id="SSF46689">
    <property type="entry name" value="Homeodomain-like"/>
    <property type="match status" value="2"/>
</dbReference>